<dbReference type="EMBL" id="JALHAT010000010">
    <property type="protein sequence ID" value="MCJ1960617.1"/>
    <property type="molecule type" value="Genomic_DNA"/>
</dbReference>
<reference evidence="1" key="1">
    <citation type="submission" date="2022-03" db="EMBL/GenBank/DDBJ databases">
        <title>Identification of a novel bacterium isolated from mangrove sediments.</title>
        <authorList>
            <person name="Pan X."/>
        </authorList>
    </citation>
    <scope>NUCLEOTIDE SEQUENCE</scope>
    <source>
        <strain evidence="1">B2637</strain>
    </source>
</reference>
<organism evidence="1 2">
    <name type="scientific">Novosphingobium mangrovi</name>
    <name type="common">ex Hu et al. 2023</name>
    <dbReference type="NCBI Taxonomy" id="2930094"/>
    <lineage>
        <taxon>Bacteria</taxon>
        <taxon>Pseudomonadati</taxon>
        <taxon>Pseudomonadota</taxon>
        <taxon>Alphaproteobacteria</taxon>
        <taxon>Sphingomonadales</taxon>
        <taxon>Sphingomonadaceae</taxon>
        <taxon>Novosphingobium</taxon>
    </lineage>
</organism>
<evidence type="ECO:0000313" key="2">
    <source>
        <dbReference type="Proteomes" id="UP001162802"/>
    </source>
</evidence>
<comment type="caution">
    <text evidence="1">The sequence shown here is derived from an EMBL/GenBank/DDBJ whole genome shotgun (WGS) entry which is preliminary data.</text>
</comment>
<evidence type="ECO:0000313" key="1">
    <source>
        <dbReference type="EMBL" id="MCJ1960617.1"/>
    </source>
</evidence>
<sequence>MTATAPAAKTNLIEGAVVRREARAGAKLLDKAFALAFKGLVYAQIWEDPVADMEALALDADSRILTIASGGCNALSYLTANPASVTVVDLNTAHVALNKLKHVAIRELTTYAELRRFIAEADHPGNVAIYRERLAPHLDETTRRYWEGRDLVGRRRIRAFTRGIYKQGLLGGFIGAAHMIARLYRLDPAEILGAESVEEQRRLFDERFAPVFERRLVRWLTNHPASLFGLGIPPAQYDALGGEQRMADVLRARLEKLACGFPVNDNYFAWQAFSRGYGRTCEAPLPPYLQRGNIQAVRDRLERVQVEHANFTETVRASDHGAFDRFILLDAQDWMSDTQLTDLWHEMTRVAAPGARVLFRTAAEPSLLPGRVPDAILDCWDYREDESRRATEADRSSIYGGVHLYVRKG</sequence>
<proteinExistence type="predicted"/>
<protein>
    <submittedName>
        <fullName evidence="1">DUF3419 family protein</fullName>
    </submittedName>
</protein>
<dbReference type="SUPFAM" id="SSF53335">
    <property type="entry name" value="S-adenosyl-L-methionine-dependent methyltransferases"/>
    <property type="match status" value="1"/>
</dbReference>
<dbReference type="PANTHER" id="PTHR47473:SF1">
    <property type="entry name" value="METHYLTRANSFERASE DOMAIN-CONTAINING PROTEIN"/>
    <property type="match status" value="1"/>
</dbReference>
<dbReference type="InterPro" id="IPR021829">
    <property type="entry name" value="DUF3419"/>
</dbReference>
<dbReference type="Proteomes" id="UP001162802">
    <property type="component" value="Unassembled WGS sequence"/>
</dbReference>
<dbReference type="InterPro" id="IPR029063">
    <property type="entry name" value="SAM-dependent_MTases_sf"/>
</dbReference>
<keyword evidence="2" id="KW-1185">Reference proteome</keyword>
<dbReference type="Pfam" id="PF11899">
    <property type="entry name" value="DUF3419"/>
    <property type="match status" value="1"/>
</dbReference>
<dbReference type="RefSeq" id="WP_243799151.1">
    <property type="nucleotide sequence ID" value="NZ_JALHAT010000010.1"/>
</dbReference>
<name>A0ABT0ABP2_9SPHN</name>
<accession>A0ABT0ABP2</accession>
<dbReference type="PANTHER" id="PTHR47473">
    <property type="entry name" value="BTA1P"/>
    <property type="match status" value="1"/>
</dbReference>
<dbReference type="Gene3D" id="3.40.50.150">
    <property type="entry name" value="Vaccinia Virus protein VP39"/>
    <property type="match status" value="1"/>
</dbReference>
<gene>
    <name evidence="1" type="ORF">MTR65_08000</name>
</gene>